<dbReference type="PROSITE" id="PS01356">
    <property type="entry name" value="HEMATOPO_REC_S_F2"/>
    <property type="match status" value="1"/>
</dbReference>
<organism evidence="11">
    <name type="scientific">Castor canadensis</name>
    <name type="common">American beaver</name>
    <dbReference type="NCBI Taxonomy" id="51338"/>
    <lineage>
        <taxon>Eukaryota</taxon>
        <taxon>Metazoa</taxon>
        <taxon>Chordata</taxon>
        <taxon>Craniata</taxon>
        <taxon>Vertebrata</taxon>
        <taxon>Euteleostomi</taxon>
        <taxon>Mammalia</taxon>
        <taxon>Eutheria</taxon>
        <taxon>Euarchontoglires</taxon>
        <taxon>Glires</taxon>
        <taxon>Rodentia</taxon>
        <taxon>Castorimorpha</taxon>
        <taxon>Castoridae</taxon>
        <taxon>Castor</taxon>
    </lineage>
</organism>
<dbReference type="GO" id="GO:0009897">
    <property type="term" value="C:external side of plasma membrane"/>
    <property type="evidence" value="ECO:0007669"/>
    <property type="project" value="TreeGrafter"/>
</dbReference>
<name>A0A8C0XPK3_CASCN</name>
<evidence type="ECO:0000256" key="8">
    <source>
        <dbReference type="SAM" id="SignalP"/>
    </source>
</evidence>
<feature type="signal peptide" evidence="8">
    <location>
        <begin position="1"/>
        <end position="18"/>
    </location>
</feature>
<evidence type="ECO:0000313" key="11">
    <source>
        <dbReference type="Ensembl" id="ENSCCNP00000030031.1"/>
    </source>
</evidence>
<dbReference type="FunFam" id="2.60.40.10:FF:001087">
    <property type="entry name" value="Colony stimulating factor 2 receptor alpha subunit"/>
    <property type="match status" value="1"/>
</dbReference>
<protein>
    <recommendedName>
        <fullName evidence="12">Type I cytokine receptor cytokine-binding domain-containing protein</fullName>
    </recommendedName>
</protein>
<keyword evidence="7" id="KW-0325">Glycoprotein</keyword>
<comment type="subcellular location">
    <subcellularLocation>
        <location evidence="1">Membrane</location>
        <topology evidence="1">Single-pass type I membrane protein</topology>
    </subcellularLocation>
</comment>
<dbReference type="SUPFAM" id="SSF49265">
    <property type="entry name" value="Fibronectin type III"/>
    <property type="match status" value="1"/>
</dbReference>
<evidence type="ECO:0000256" key="3">
    <source>
        <dbReference type="ARBA" id="ARBA00022729"/>
    </source>
</evidence>
<keyword evidence="5" id="KW-0472">Membrane</keyword>
<feature type="domain" description="IL-3 receptor alpha chain N-terminal" evidence="10">
    <location>
        <begin position="38"/>
        <end position="116"/>
    </location>
</feature>
<dbReference type="Ensembl" id="ENSCCNT00000037876.1">
    <property type="protein sequence ID" value="ENSCCNP00000030031.1"/>
    <property type="gene ID" value="ENSCCNG00000028797.1"/>
</dbReference>
<evidence type="ECO:0008006" key="12">
    <source>
        <dbReference type="Google" id="ProtNLM"/>
    </source>
</evidence>
<dbReference type="InterPro" id="IPR013783">
    <property type="entry name" value="Ig-like_fold"/>
</dbReference>
<dbReference type="PANTHER" id="PTHR23037:SF46">
    <property type="entry name" value="INTERLEUKIN 5 RECEPTOR SUBUNIT ALPHA"/>
    <property type="match status" value="1"/>
</dbReference>
<keyword evidence="3 8" id="KW-0732">Signal</keyword>
<evidence type="ECO:0000256" key="2">
    <source>
        <dbReference type="ARBA" id="ARBA00022692"/>
    </source>
</evidence>
<dbReference type="Gene3D" id="2.60.40.10">
    <property type="entry name" value="Immunoglobulins"/>
    <property type="match status" value="2"/>
</dbReference>
<dbReference type="AlphaFoldDB" id="A0A8C0XPK3"/>
<dbReference type="Pfam" id="PF18611">
    <property type="entry name" value="IL3Ra_N"/>
    <property type="match status" value="1"/>
</dbReference>
<dbReference type="PANTHER" id="PTHR23037">
    <property type="entry name" value="CYTOKINE RECEPTOR"/>
    <property type="match status" value="1"/>
</dbReference>
<reference evidence="11" key="1">
    <citation type="submission" date="2023-09" db="UniProtKB">
        <authorList>
            <consortium name="Ensembl"/>
        </authorList>
    </citation>
    <scope>IDENTIFICATION</scope>
</reference>
<dbReference type="GO" id="GO:0004896">
    <property type="term" value="F:cytokine receptor activity"/>
    <property type="evidence" value="ECO:0007669"/>
    <property type="project" value="InterPro"/>
</dbReference>
<evidence type="ECO:0000259" key="9">
    <source>
        <dbReference type="Pfam" id="PF09240"/>
    </source>
</evidence>
<dbReference type="InterPro" id="IPR003532">
    <property type="entry name" value="Short_hematopoietin_rcpt_2_CS"/>
</dbReference>
<keyword evidence="6" id="KW-0675">Receptor</keyword>
<keyword evidence="4" id="KW-1133">Transmembrane helix</keyword>
<keyword evidence="2" id="KW-0812">Transmembrane</keyword>
<evidence type="ECO:0000259" key="10">
    <source>
        <dbReference type="Pfam" id="PF18611"/>
    </source>
</evidence>
<feature type="domain" description="Type I cytokine receptor cytokine-binding" evidence="9">
    <location>
        <begin position="127"/>
        <end position="218"/>
    </location>
</feature>
<dbReference type="Pfam" id="PF09240">
    <property type="entry name" value="IL6Ra-bind"/>
    <property type="match status" value="1"/>
</dbReference>
<evidence type="ECO:0000256" key="5">
    <source>
        <dbReference type="ARBA" id="ARBA00023136"/>
    </source>
</evidence>
<evidence type="ECO:0000256" key="6">
    <source>
        <dbReference type="ARBA" id="ARBA00023170"/>
    </source>
</evidence>
<sequence length="295" mass="33588">SFSLLSFSLSCLLPLSLFLSLPSLSLFSSLSPPFLPGLNVTFDPRTMTLRWPCQENTTNFVEKETCFLKLFPLAHLQSRGGECSCTFMQESLHRGLTLEVQATVNQRPVQEKLLYTNPGADGTAVQNFSCSIYNAGFMNCTWVKGRAAPDDVQYFMYIKNKRTLLEMECPCYLQESGIHTGCHLSNLSLLSVKSYVLVNGSSPAMGIQFFDSIFLTKGIEKLDPPANVTVHCNVSHCHVRWHQPRTWHRFTHQDFQYQLDIQRQVRGHGHLCEFICVRSPVWSHLWEVTYVRSPV</sequence>
<feature type="chain" id="PRO_5034226357" description="Type I cytokine receptor cytokine-binding domain-containing protein" evidence="8">
    <location>
        <begin position="19"/>
        <end position="295"/>
    </location>
</feature>
<dbReference type="InterPro" id="IPR015321">
    <property type="entry name" value="TypeI_recpt_CBD"/>
</dbReference>
<proteinExistence type="predicted"/>
<dbReference type="InterPro" id="IPR040907">
    <property type="entry name" value="IL3Ra_N"/>
</dbReference>
<evidence type="ECO:0000256" key="4">
    <source>
        <dbReference type="ARBA" id="ARBA00022989"/>
    </source>
</evidence>
<evidence type="ECO:0000256" key="7">
    <source>
        <dbReference type="ARBA" id="ARBA00023180"/>
    </source>
</evidence>
<evidence type="ECO:0000256" key="1">
    <source>
        <dbReference type="ARBA" id="ARBA00004479"/>
    </source>
</evidence>
<accession>A0A8C0XPK3</accession>
<dbReference type="InterPro" id="IPR036116">
    <property type="entry name" value="FN3_sf"/>
</dbReference>